<reference evidence="2" key="1">
    <citation type="submission" date="2016-10" db="EMBL/GenBank/DDBJ databases">
        <authorList>
            <person name="Varghese N."/>
        </authorList>
    </citation>
    <scope>NUCLEOTIDE SEQUENCE [LARGE SCALE GENOMIC DNA]</scope>
    <source>
        <strain evidence="2">GAS106B</strain>
    </source>
</reference>
<organism evidence="1 2">
    <name type="scientific">Paraburkholderia fungorum</name>
    <dbReference type="NCBI Taxonomy" id="134537"/>
    <lineage>
        <taxon>Bacteria</taxon>
        <taxon>Pseudomonadati</taxon>
        <taxon>Pseudomonadota</taxon>
        <taxon>Betaproteobacteria</taxon>
        <taxon>Burkholderiales</taxon>
        <taxon>Burkholderiaceae</taxon>
        <taxon>Paraburkholderia</taxon>
    </lineage>
</organism>
<gene>
    <name evidence="1" type="ORF">SAMN05443245_4910</name>
</gene>
<evidence type="ECO:0000313" key="2">
    <source>
        <dbReference type="Proteomes" id="UP000183487"/>
    </source>
</evidence>
<evidence type="ECO:0000313" key="1">
    <source>
        <dbReference type="EMBL" id="SDR34750.1"/>
    </source>
</evidence>
<name>A0A1H1IAQ9_9BURK</name>
<protein>
    <submittedName>
        <fullName evidence="1">Uncharacterized protein</fullName>
    </submittedName>
</protein>
<sequence length="73" mass="7944">MPITQHAADSENGNLNRVYFSAGYSRVLNILITLGIAPLGETLVIDEYAYCTTRAASAKFYPQHLGKASVNLL</sequence>
<keyword evidence="2" id="KW-1185">Reference proteome</keyword>
<dbReference type="Proteomes" id="UP000183487">
    <property type="component" value="Unassembled WGS sequence"/>
</dbReference>
<dbReference type="EMBL" id="FNKP01000002">
    <property type="protein sequence ID" value="SDR34750.1"/>
    <property type="molecule type" value="Genomic_DNA"/>
</dbReference>
<dbReference type="AlphaFoldDB" id="A0A1H1IAQ9"/>
<proteinExistence type="predicted"/>
<accession>A0A1H1IAQ9</accession>